<dbReference type="EMBL" id="MH399789">
    <property type="protein sequence ID" value="AXC38648.1"/>
    <property type="molecule type" value="Genomic_DNA"/>
</dbReference>
<proteinExistence type="predicted"/>
<sequence>MGLFATQRIDQSAGRTIYTWDDLNQREQLIYGDTGWRNLSQAPETSNVFLRRNGSMVQLQFTNHASPGGNYVFPTQLPTGFRPTIALEAPFRQGAMAYGNAKMVSVTSAGTTTFWGSLADTVSAVVVFMTADPWPTSLPGTNYVSPPTS</sequence>
<protein>
    <recommendedName>
        <fullName evidence="3">Minor tail protein</fullName>
    </recommendedName>
</protein>
<accession>A0A2Z5HGI4</accession>
<evidence type="ECO:0008006" key="3">
    <source>
        <dbReference type="Google" id="ProtNLM"/>
    </source>
</evidence>
<dbReference type="RefSeq" id="YP_010750298.1">
    <property type="nucleotide sequence ID" value="NC_073332.1"/>
</dbReference>
<evidence type="ECO:0000313" key="1">
    <source>
        <dbReference type="EMBL" id="AXC38648.1"/>
    </source>
</evidence>
<reference evidence="1 2" key="1">
    <citation type="submission" date="2018-05" db="EMBL/GenBank/DDBJ databases">
        <authorList>
            <person name="Bachelani S.F."/>
            <person name="Bookler A."/>
            <person name="Buetow B.S."/>
            <person name="Carlson C.A."/>
            <person name="Carlson K.H."/>
            <person name="Clemmensen B.D."/>
            <person name="Dailey E.M."/>
            <person name="DeWindt D.C.-M."/>
            <person name="Doucette K.N."/>
            <person name="Duclos J.A."/>
            <person name="Edstrom A.R."/>
            <person name="Flandrick S."/>
            <person name="Furey R.B."/>
            <person name="Gelatt T.A."/>
            <person name="Glynn C."/>
            <person name="Hansen B.R."/>
            <person name="Hass A.M."/>
            <person name="Hensley D.H."/>
            <person name="Hoffstatter E.W."/>
            <person name="Jacob S.K.L."/>
            <person name="Jones K."/>
            <person name="Lisowski P.J."/>
            <person name="Luttrell D.P."/>
            <person name="Paulus B.K."/>
            <person name="Pliszka M.A."/>
            <person name="Preder H."/>
            <person name="Pugh C.O."/>
            <person name="Ricchio J.M."/>
            <person name="Ruesch E.P."/>
            <person name="Seif K.S."/>
            <person name="Servin-Meza L.A."/>
            <person name="Solberg C.E."/>
            <person name="Timm P.H."/>
            <person name="Wang S.P."/>
            <person name="Weinberg M."/>
            <person name="Wright R.S."/>
            <person name="Zobrist M.A."/>
            <person name="Bonilla J.A."/>
            <person name="Klyczek K."/>
            <person name="Garlena R.A."/>
            <person name="Russell D.A."/>
            <person name="Pope W.H."/>
            <person name="Jacobs-Sera D."/>
            <person name="Hatfull G.F."/>
        </authorList>
    </citation>
    <scope>NUCLEOTIDE SEQUENCE [LARGE SCALE GENOMIC DNA]</scope>
</reference>
<keyword evidence="2" id="KW-1185">Reference proteome</keyword>
<dbReference type="KEGG" id="vg:79993648"/>
<gene>
    <name evidence="1" type="primary">22</name>
    <name evidence="1" type="ORF">SEA_TATANKA_22</name>
</gene>
<evidence type="ECO:0000313" key="2">
    <source>
        <dbReference type="Proteomes" id="UP000252994"/>
    </source>
</evidence>
<dbReference type="GeneID" id="79993648"/>
<name>A0A2Z5HGI4_9CAUD</name>
<organism evidence="1 2">
    <name type="scientific">Arthrobacter phage Tatanka</name>
    <dbReference type="NCBI Taxonomy" id="2250368"/>
    <lineage>
        <taxon>Viruses</taxon>
        <taxon>Duplodnaviria</taxon>
        <taxon>Heunggongvirae</taxon>
        <taxon>Uroviricota</taxon>
        <taxon>Caudoviricetes</taxon>
        <taxon>Gordonvirus</taxon>
        <taxon>Gordonvirus tatanka</taxon>
    </lineage>
</organism>
<dbReference type="Proteomes" id="UP000252994">
    <property type="component" value="Segment"/>
</dbReference>